<gene>
    <name evidence="2" type="ORF">SCOCK_150054</name>
</gene>
<feature type="region of interest" description="Disordered" evidence="1">
    <location>
        <begin position="1"/>
        <end position="68"/>
    </location>
</feature>
<proteinExistence type="predicted"/>
<reference evidence="2" key="1">
    <citation type="submission" date="2021-05" db="EMBL/GenBank/DDBJ databases">
        <authorList>
            <person name="Arsene-Ploetze F."/>
        </authorList>
    </citation>
    <scope>NUCLEOTIDE SEQUENCE</scope>
    <source>
        <strain evidence="2">DSM 42138</strain>
    </source>
</reference>
<feature type="compositionally biased region" description="Basic and acidic residues" evidence="1">
    <location>
        <begin position="58"/>
        <end position="68"/>
    </location>
</feature>
<evidence type="ECO:0000313" key="3">
    <source>
        <dbReference type="Proteomes" id="UP001152519"/>
    </source>
</evidence>
<dbReference type="EMBL" id="CAJSLV010000043">
    <property type="protein sequence ID" value="CAG6392082.1"/>
    <property type="molecule type" value="Genomic_DNA"/>
</dbReference>
<organism evidence="2 3">
    <name type="scientific">Actinacidiphila cocklensis</name>
    <dbReference type="NCBI Taxonomy" id="887465"/>
    <lineage>
        <taxon>Bacteria</taxon>
        <taxon>Bacillati</taxon>
        <taxon>Actinomycetota</taxon>
        <taxon>Actinomycetes</taxon>
        <taxon>Kitasatosporales</taxon>
        <taxon>Streptomycetaceae</taxon>
        <taxon>Actinacidiphila</taxon>
    </lineage>
</organism>
<evidence type="ECO:0000256" key="1">
    <source>
        <dbReference type="SAM" id="MobiDB-lite"/>
    </source>
</evidence>
<dbReference type="Proteomes" id="UP001152519">
    <property type="component" value="Unassembled WGS sequence"/>
</dbReference>
<protein>
    <submittedName>
        <fullName evidence="2">Uncharacterized protein</fullName>
    </submittedName>
</protein>
<name>A0A9W4GPB4_9ACTN</name>
<dbReference type="AlphaFoldDB" id="A0A9W4GPB4"/>
<comment type="caution">
    <text evidence="2">The sequence shown here is derived from an EMBL/GenBank/DDBJ whole genome shotgun (WGS) entry which is preliminary data.</text>
</comment>
<feature type="compositionally biased region" description="Basic and acidic residues" evidence="1">
    <location>
        <begin position="14"/>
        <end position="34"/>
    </location>
</feature>
<sequence>MGLLEEPGLRRVGAPREGRHDDRDGKERGADPRTDTGPAFPGRPGPDLPGDGGPHFHPRGDDRHMGADARLPRLPGLLRGAEVGNVRRGFRRGPRVPEVRRVAVHRQAHPVGDDVALQLLLGDLRHLGCRHQRAADHLVVVLDRPDLGDAAVDDDHQPGRQQRPLGLRLLLPGELVELDADRDVAQNSSAPAPVTRIGCRLPTWNSSKRTSRCSGGRSALRKTVVIICPPQVSSTAHR</sequence>
<keyword evidence="3" id="KW-1185">Reference proteome</keyword>
<accession>A0A9W4GPB4</accession>
<evidence type="ECO:0000313" key="2">
    <source>
        <dbReference type="EMBL" id="CAG6392082.1"/>
    </source>
</evidence>